<sequence>MSSSIFQLLVLAGVALFLIFKLRSVLGTRGGFEKPPIVGGSSRARPEFDVIEGGPDPDITDFVEDGSTSAKALAAMKEAEPGFMVATFLEGAREAFEMILMAFENGDLSEVEGLISDDIERSFAPIFVARRERRVTVEASLVAIRDVTLKEAAFDADSSLAEMTVRFVCELTSVVKDDVGKVVEGDPNEIKRQKHVWTFARTMGANDPNWQLVATTE</sequence>
<dbReference type="InterPro" id="IPR032710">
    <property type="entry name" value="NTF2-like_dom_sf"/>
</dbReference>
<dbReference type="SUPFAM" id="SSF54427">
    <property type="entry name" value="NTF2-like"/>
    <property type="match status" value="1"/>
</dbReference>
<dbReference type="SMART" id="SM00978">
    <property type="entry name" value="Tim44"/>
    <property type="match status" value="1"/>
</dbReference>
<accession>A0A6B0Y3Q7</accession>
<dbReference type="NCBIfam" id="NF033779">
    <property type="entry name" value="Tim44_TimA_adap"/>
    <property type="match status" value="1"/>
</dbReference>
<proteinExistence type="predicted"/>
<reference evidence="2" key="1">
    <citation type="submission" date="2019-09" db="EMBL/GenBank/DDBJ databases">
        <title>Characterisation of the sponge microbiome using genome-centric metagenomics.</title>
        <authorList>
            <person name="Engelberts J.P."/>
            <person name="Robbins S.J."/>
            <person name="De Goeij J.M."/>
            <person name="Aranda M."/>
            <person name="Bell S.C."/>
            <person name="Webster N.S."/>
        </authorList>
    </citation>
    <scope>NUCLEOTIDE SEQUENCE</scope>
    <source>
        <strain evidence="2">SB0664_bin_43</strain>
    </source>
</reference>
<protein>
    <submittedName>
        <fullName evidence="2">Tim44 domain-containing protein</fullName>
    </submittedName>
</protein>
<dbReference type="AlphaFoldDB" id="A0A6B0Y3Q7"/>
<dbReference type="PANTHER" id="PTHR41542">
    <property type="entry name" value="BLL5807 PROTEIN"/>
    <property type="match status" value="1"/>
</dbReference>
<dbReference type="InterPro" id="IPR016985">
    <property type="entry name" value="UCP031890_Tim44-rel"/>
</dbReference>
<dbReference type="Gene3D" id="3.10.450.240">
    <property type="match status" value="1"/>
</dbReference>
<evidence type="ECO:0000313" key="2">
    <source>
        <dbReference type="EMBL" id="MXY34722.1"/>
    </source>
</evidence>
<dbReference type="PIRSF" id="PIRSF031890">
    <property type="entry name" value="UCP031890_transporter_Tim44"/>
    <property type="match status" value="1"/>
</dbReference>
<gene>
    <name evidence="2" type="ORF">F4Y60_11675</name>
</gene>
<dbReference type="InterPro" id="IPR007379">
    <property type="entry name" value="Tim44-like_dom"/>
</dbReference>
<comment type="caution">
    <text evidence="2">The sequence shown here is derived from an EMBL/GenBank/DDBJ whole genome shotgun (WGS) entry which is preliminary data.</text>
</comment>
<dbReference type="PANTHER" id="PTHR41542:SF1">
    <property type="entry name" value="BLL5807 PROTEIN"/>
    <property type="match status" value="1"/>
</dbReference>
<feature type="domain" description="Tim44-like" evidence="1">
    <location>
        <begin position="69"/>
        <end position="217"/>
    </location>
</feature>
<dbReference type="Pfam" id="PF04280">
    <property type="entry name" value="Tim44"/>
    <property type="match status" value="1"/>
</dbReference>
<organism evidence="2">
    <name type="scientific">Boseongicola sp. SB0664_bin_43</name>
    <dbReference type="NCBI Taxonomy" id="2604844"/>
    <lineage>
        <taxon>Bacteria</taxon>
        <taxon>Pseudomonadati</taxon>
        <taxon>Pseudomonadota</taxon>
        <taxon>Alphaproteobacteria</taxon>
        <taxon>Rhodobacterales</taxon>
        <taxon>Paracoccaceae</taxon>
        <taxon>Boseongicola</taxon>
    </lineage>
</organism>
<name>A0A6B0Y3Q7_9RHOB</name>
<dbReference type="EMBL" id="VXRY01000477">
    <property type="protein sequence ID" value="MXY34722.1"/>
    <property type="molecule type" value="Genomic_DNA"/>
</dbReference>
<evidence type="ECO:0000259" key="1">
    <source>
        <dbReference type="SMART" id="SM00978"/>
    </source>
</evidence>